<gene>
    <name evidence="2" type="ORF">PVAP13_5NG240681</name>
</gene>
<evidence type="ECO:0000313" key="3">
    <source>
        <dbReference type="Proteomes" id="UP000823388"/>
    </source>
</evidence>
<keyword evidence="3" id="KW-1185">Reference proteome</keyword>
<feature type="compositionally biased region" description="Basic and acidic residues" evidence="1">
    <location>
        <begin position="78"/>
        <end position="93"/>
    </location>
</feature>
<evidence type="ECO:0000313" key="2">
    <source>
        <dbReference type="EMBL" id="KAG2589326.1"/>
    </source>
</evidence>
<dbReference type="EMBL" id="CM029046">
    <property type="protein sequence ID" value="KAG2589326.1"/>
    <property type="molecule type" value="Genomic_DNA"/>
</dbReference>
<name>A0A8T0RXH6_PANVG</name>
<reference evidence="2" key="1">
    <citation type="submission" date="2020-05" db="EMBL/GenBank/DDBJ databases">
        <title>WGS assembly of Panicum virgatum.</title>
        <authorList>
            <person name="Lovell J.T."/>
            <person name="Jenkins J."/>
            <person name="Shu S."/>
            <person name="Juenger T.E."/>
            <person name="Schmutz J."/>
        </authorList>
    </citation>
    <scope>NUCLEOTIDE SEQUENCE</scope>
    <source>
        <strain evidence="2">AP13</strain>
    </source>
</reference>
<feature type="compositionally biased region" description="Polar residues" evidence="1">
    <location>
        <begin position="97"/>
        <end position="114"/>
    </location>
</feature>
<proteinExistence type="predicted"/>
<protein>
    <submittedName>
        <fullName evidence="2">Uncharacterized protein</fullName>
    </submittedName>
</protein>
<organism evidence="2 3">
    <name type="scientific">Panicum virgatum</name>
    <name type="common">Blackwell switchgrass</name>
    <dbReference type="NCBI Taxonomy" id="38727"/>
    <lineage>
        <taxon>Eukaryota</taxon>
        <taxon>Viridiplantae</taxon>
        <taxon>Streptophyta</taxon>
        <taxon>Embryophyta</taxon>
        <taxon>Tracheophyta</taxon>
        <taxon>Spermatophyta</taxon>
        <taxon>Magnoliopsida</taxon>
        <taxon>Liliopsida</taxon>
        <taxon>Poales</taxon>
        <taxon>Poaceae</taxon>
        <taxon>PACMAD clade</taxon>
        <taxon>Panicoideae</taxon>
        <taxon>Panicodae</taxon>
        <taxon>Paniceae</taxon>
        <taxon>Panicinae</taxon>
        <taxon>Panicum</taxon>
        <taxon>Panicum sect. Hiantes</taxon>
    </lineage>
</organism>
<accession>A0A8T0RXH6</accession>
<evidence type="ECO:0000256" key="1">
    <source>
        <dbReference type="SAM" id="MobiDB-lite"/>
    </source>
</evidence>
<feature type="region of interest" description="Disordered" evidence="1">
    <location>
        <begin position="67"/>
        <end position="114"/>
    </location>
</feature>
<dbReference type="Proteomes" id="UP000823388">
    <property type="component" value="Chromosome 5N"/>
</dbReference>
<comment type="caution">
    <text evidence="2">The sequence shown here is derived from an EMBL/GenBank/DDBJ whole genome shotgun (WGS) entry which is preliminary data.</text>
</comment>
<dbReference type="AlphaFoldDB" id="A0A8T0RXH6"/>
<sequence length="114" mass="12719">MRDLLSRPMAHLRGHPLEALTKVLDHFHLTLSENTNAIQASLKNIVRAPIRLAEKFQPVIEEHIAAQASSSDANHIGESSRRNNFGHEGDLVHAHTGCTNSNEGPKYWLQTSHQ</sequence>